<sequence>MVSLFHRCLYSIWVCGSLISLFQGSGKSTVVCSSVVSVVYSTGAHGLLRFVILGYVGHGVCRPRSAACLSVKQHVKKSRRRVRGTELASVGRALSPSFSADSSPCPPRVPSAVSAVHCSGSHASSWFSAVCPRPGCAEHCDSKKGGGRGPEGRQQQGEGQSHAHDARAQRAPNGGSFTELRSLDPREWCVSVRPCVFCVYVCQGGGGGVLELNVI</sequence>
<organism evidence="2 3">
    <name type="scientific">Pleurodeles waltl</name>
    <name type="common">Iberian ribbed newt</name>
    <dbReference type="NCBI Taxonomy" id="8319"/>
    <lineage>
        <taxon>Eukaryota</taxon>
        <taxon>Metazoa</taxon>
        <taxon>Chordata</taxon>
        <taxon>Craniata</taxon>
        <taxon>Vertebrata</taxon>
        <taxon>Euteleostomi</taxon>
        <taxon>Amphibia</taxon>
        <taxon>Batrachia</taxon>
        <taxon>Caudata</taxon>
        <taxon>Salamandroidea</taxon>
        <taxon>Salamandridae</taxon>
        <taxon>Pleurodelinae</taxon>
        <taxon>Pleurodeles</taxon>
    </lineage>
</organism>
<dbReference type="AlphaFoldDB" id="A0AAV7SFL1"/>
<evidence type="ECO:0000313" key="2">
    <source>
        <dbReference type="EMBL" id="KAJ1162968.1"/>
    </source>
</evidence>
<evidence type="ECO:0000256" key="1">
    <source>
        <dbReference type="SAM" id="MobiDB-lite"/>
    </source>
</evidence>
<protein>
    <recommendedName>
        <fullName evidence="4">Secreted protein</fullName>
    </recommendedName>
</protein>
<comment type="caution">
    <text evidence="2">The sequence shown here is derived from an EMBL/GenBank/DDBJ whole genome shotgun (WGS) entry which is preliminary data.</text>
</comment>
<dbReference type="EMBL" id="JANPWB010000008">
    <property type="protein sequence ID" value="KAJ1162968.1"/>
    <property type="molecule type" value="Genomic_DNA"/>
</dbReference>
<name>A0AAV7SFL1_PLEWA</name>
<evidence type="ECO:0000313" key="3">
    <source>
        <dbReference type="Proteomes" id="UP001066276"/>
    </source>
</evidence>
<accession>A0AAV7SFL1</accession>
<proteinExistence type="predicted"/>
<evidence type="ECO:0008006" key="4">
    <source>
        <dbReference type="Google" id="ProtNLM"/>
    </source>
</evidence>
<reference evidence="2" key="1">
    <citation type="journal article" date="2022" name="bioRxiv">
        <title>Sequencing and chromosome-scale assembly of the giantPleurodeles waltlgenome.</title>
        <authorList>
            <person name="Brown T."/>
            <person name="Elewa A."/>
            <person name="Iarovenko S."/>
            <person name="Subramanian E."/>
            <person name="Araus A.J."/>
            <person name="Petzold A."/>
            <person name="Susuki M."/>
            <person name="Suzuki K.-i.T."/>
            <person name="Hayashi T."/>
            <person name="Toyoda A."/>
            <person name="Oliveira C."/>
            <person name="Osipova E."/>
            <person name="Leigh N.D."/>
            <person name="Simon A."/>
            <person name="Yun M.H."/>
        </authorList>
    </citation>
    <scope>NUCLEOTIDE SEQUENCE</scope>
    <source>
        <strain evidence="2">20211129_DDA</strain>
        <tissue evidence="2">Liver</tissue>
    </source>
</reference>
<feature type="region of interest" description="Disordered" evidence="1">
    <location>
        <begin position="142"/>
        <end position="179"/>
    </location>
</feature>
<gene>
    <name evidence="2" type="ORF">NDU88_003432</name>
</gene>
<dbReference type="Proteomes" id="UP001066276">
    <property type="component" value="Chromosome 4_2"/>
</dbReference>
<keyword evidence="3" id="KW-1185">Reference proteome</keyword>